<gene>
    <name evidence="10" type="ORF">EDD28_1484</name>
</gene>
<dbReference type="Pfam" id="PF00528">
    <property type="entry name" value="BPD_transp_1"/>
    <property type="match status" value="1"/>
</dbReference>
<reference evidence="10 11" key="1">
    <citation type="submission" date="2018-11" db="EMBL/GenBank/DDBJ databases">
        <title>Sequencing the genomes of 1000 actinobacteria strains.</title>
        <authorList>
            <person name="Klenk H.-P."/>
        </authorList>
    </citation>
    <scope>NUCLEOTIDE SEQUENCE [LARGE SCALE GENOMIC DNA]</scope>
    <source>
        <strain evidence="10 11">DSM 13521</strain>
    </source>
</reference>
<sequence>MSAPVNGTTGRAAGAARPPRRRRGAGEAEERTLISANDLRHPGTRASVLSWKALFLAILVLVGLYPLFWLVVAATSTSQDTLRDPLGLWGQGFHPGNLVDAWNKVQINLYTANTFIIAIGTTFFMLLVTLTAAYVLAILRPRYAAFLDAAIMATLFIPGIISLVPLYLTIIDLEIIDTWWAVWLPGAVSAFNVLIVKQYLQTIPAELFEAAKIDGTGPIRVLWHIVLPLARPIMGVVALLTFIASWRDFLWPLLALPSPAKRPLSVALSLAERSTDLSLAMAAMLIATIIPIVLFLVFQRQFLSGVSATGSVKG</sequence>
<dbReference type="Gene3D" id="1.10.3720.10">
    <property type="entry name" value="MetI-like"/>
    <property type="match status" value="1"/>
</dbReference>
<dbReference type="GO" id="GO:0055085">
    <property type="term" value="P:transmembrane transport"/>
    <property type="evidence" value="ECO:0007669"/>
    <property type="project" value="InterPro"/>
</dbReference>
<evidence type="ECO:0000256" key="4">
    <source>
        <dbReference type="ARBA" id="ARBA00022692"/>
    </source>
</evidence>
<dbReference type="CDD" id="cd06261">
    <property type="entry name" value="TM_PBP2"/>
    <property type="match status" value="1"/>
</dbReference>
<evidence type="ECO:0000256" key="2">
    <source>
        <dbReference type="ARBA" id="ARBA00022448"/>
    </source>
</evidence>
<dbReference type="PANTHER" id="PTHR43744:SF12">
    <property type="entry name" value="ABC TRANSPORTER PERMEASE PROTEIN MG189-RELATED"/>
    <property type="match status" value="1"/>
</dbReference>
<evidence type="ECO:0000313" key="10">
    <source>
        <dbReference type="EMBL" id="ROR96892.1"/>
    </source>
</evidence>
<proteinExistence type="inferred from homology"/>
<comment type="similarity">
    <text evidence="7">Belongs to the binding-protein-dependent transport system permease family.</text>
</comment>
<dbReference type="InterPro" id="IPR000515">
    <property type="entry name" value="MetI-like"/>
</dbReference>
<evidence type="ECO:0000256" key="7">
    <source>
        <dbReference type="RuleBase" id="RU363032"/>
    </source>
</evidence>
<protein>
    <submittedName>
        <fullName evidence="10">Multiple sugar transport system permease protein</fullName>
    </submittedName>
</protein>
<feature type="transmembrane region" description="Helical" evidence="7">
    <location>
        <begin position="53"/>
        <end position="72"/>
    </location>
</feature>
<feature type="compositionally biased region" description="Low complexity" evidence="8">
    <location>
        <begin position="7"/>
        <end position="17"/>
    </location>
</feature>
<keyword evidence="10" id="KW-0762">Sugar transport</keyword>
<evidence type="ECO:0000256" key="6">
    <source>
        <dbReference type="ARBA" id="ARBA00023136"/>
    </source>
</evidence>
<keyword evidence="3" id="KW-1003">Cell membrane</keyword>
<dbReference type="InterPro" id="IPR035906">
    <property type="entry name" value="MetI-like_sf"/>
</dbReference>
<keyword evidence="4 7" id="KW-0812">Transmembrane</keyword>
<feature type="transmembrane region" description="Helical" evidence="7">
    <location>
        <begin position="277"/>
        <end position="298"/>
    </location>
</feature>
<evidence type="ECO:0000259" key="9">
    <source>
        <dbReference type="PROSITE" id="PS50928"/>
    </source>
</evidence>
<evidence type="ECO:0000256" key="3">
    <source>
        <dbReference type="ARBA" id="ARBA00022475"/>
    </source>
</evidence>
<dbReference type="PROSITE" id="PS50928">
    <property type="entry name" value="ABC_TM1"/>
    <property type="match status" value="1"/>
</dbReference>
<feature type="transmembrane region" description="Helical" evidence="7">
    <location>
        <begin position="146"/>
        <end position="168"/>
    </location>
</feature>
<keyword evidence="11" id="KW-1185">Reference proteome</keyword>
<feature type="transmembrane region" description="Helical" evidence="7">
    <location>
        <begin position="221"/>
        <end position="246"/>
    </location>
</feature>
<feature type="transmembrane region" description="Helical" evidence="7">
    <location>
        <begin position="115"/>
        <end position="139"/>
    </location>
</feature>
<evidence type="ECO:0000256" key="8">
    <source>
        <dbReference type="SAM" id="MobiDB-lite"/>
    </source>
</evidence>
<evidence type="ECO:0000313" key="11">
    <source>
        <dbReference type="Proteomes" id="UP000275356"/>
    </source>
</evidence>
<evidence type="ECO:0000256" key="5">
    <source>
        <dbReference type="ARBA" id="ARBA00022989"/>
    </source>
</evidence>
<accession>A0A3N2DB04</accession>
<feature type="domain" description="ABC transmembrane type-1" evidence="9">
    <location>
        <begin position="111"/>
        <end position="298"/>
    </location>
</feature>
<dbReference type="GO" id="GO:0005886">
    <property type="term" value="C:plasma membrane"/>
    <property type="evidence" value="ECO:0007669"/>
    <property type="project" value="UniProtKB-SubCell"/>
</dbReference>
<keyword evidence="2 7" id="KW-0813">Transport</keyword>
<keyword evidence="6 7" id="KW-0472">Membrane</keyword>
<feature type="region of interest" description="Disordered" evidence="8">
    <location>
        <begin position="1"/>
        <end position="28"/>
    </location>
</feature>
<dbReference type="EMBL" id="RKHQ01000001">
    <property type="protein sequence ID" value="ROR96892.1"/>
    <property type="molecule type" value="Genomic_DNA"/>
</dbReference>
<name>A0A3N2DB04_9MICO</name>
<organism evidence="10 11">
    <name type="scientific">Salana multivorans</name>
    <dbReference type="NCBI Taxonomy" id="120377"/>
    <lineage>
        <taxon>Bacteria</taxon>
        <taxon>Bacillati</taxon>
        <taxon>Actinomycetota</taxon>
        <taxon>Actinomycetes</taxon>
        <taxon>Micrococcales</taxon>
        <taxon>Beutenbergiaceae</taxon>
        <taxon>Salana</taxon>
    </lineage>
</organism>
<comment type="subcellular location">
    <subcellularLocation>
        <location evidence="1 7">Cell membrane</location>
        <topology evidence="1 7">Multi-pass membrane protein</topology>
    </subcellularLocation>
</comment>
<evidence type="ECO:0000256" key="1">
    <source>
        <dbReference type="ARBA" id="ARBA00004651"/>
    </source>
</evidence>
<keyword evidence="5 7" id="KW-1133">Transmembrane helix</keyword>
<feature type="transmembrane region" description="Helical" evidence="7">
    <location>
        <begin position="180"/>
        <end position="200"/>
    </location>
</feature>
<dbReference type="OrthoDB" id="2063054at2"/>
<dbReference type="AlphaFoldDB" id="A0A3N2DB04"/>
<dbReference type="RefSeq" id="WP_123739993.1">
    <property type="nucleotide sequence ID" value="NZ_RKHQ01000001.1"/>
</dbReference>
<dbReference type="SUPFAM" id="SSF161098">
    <property type="entry name" value="MetI-like"/>
    <property type="match status" value="1"/>
</dbReference>
<comment type="caution">
    <text evidence="10">The sequence shown here is derived from an EMBL/GenBank/DDBJ whole genome shotgun (WGS) entry which is preliminary data.</text>
</comment>
<dbReference type="PANTHER" id="PTHR43744">
    <property type="entry name" value="ABC TRANSPORTER PERMEASE PROTEIN MG189-RELATED-RELATED"/>
    <property type="match status" value="1"/>
</dbReference>
<dbReference type="Proteomes" id="UP000275356">
    <property type="component" value="Unassembled WGS sequence"/>
</dbReference>